<protein>
    <recommendedName>
        <fullName evidence="5">DUF4175 family protein</fullName>
    </recommendedName>
</protein>
<gene>
    <name evidence="3" type="ORF">GCM10011282_15440</name>
</gene>
<accession>A0ABQ2XCR4</accession>
<reference evidence="4" key="1">
    <citation type="journal article" date="2019" name="Int. J. Syst. Evol. Microbiol.">
        <title>The Global Catalogue of Microorganisms (GCM) 10K type strain sequencing project: providing services to taxonomists for standard genome sequencing and annotation.</title>
        <authorList>
            <consortium name="The Broad Institute Genomics Platform"/>
            <consortium name="The Broad Institute Genome Sequencing Center for Infectious Disease"/>
            <person name="Wu L."/>
            <person name="Ma J."/>
        </authorList>
    </citation>
    <scope>NUCLEOTIDE SEQUENCE [LARGE SCALE GENOMIC DNA]</scope>
    <source>
        <strain evidence="4">KCTC 23916</strain>
    </source>
</reference>
<evidence type="ECO:0000256" key="2">
    <source>
        <dbReference type="SAM" id="Phobius"/>
    </source>
</evidence>
<keyword evidence="2" id="KW-0812">Transmembrane</keyword>
<evidence type="ECO:0000313" key="4">
    <source>
        <dbReference type="Proteomes" id="UP000620127"/>
    </source>
</evidence>
<feature type="region of interest" description="Disordered" evidence="1">
    <location>
        <begin position="497"/>
        <end position="519"/>
    </location>
</feature>
<organism evidence="3 4">
    <name type="scientific">Undibacterium macrobrachii</name>
    <dbReference type="NCBI Taxonomy" id="1119058"/>
    <lineage>
        <taxon>Bacteria</taxon>
        <taxon>Pseudomonadati</taxon>
        <taxon>Pseudomonadota</taxon>
        <taxon>Betaproteobacteria</taxon>
        <taxon>Burkholderiales</taxon>
        <taxon>Oxalobacteraceae</taxon>
        <taxon>Undibacterium</taxon>
    </lineage>
</organism>
<evidence type="ECO:0000256" key="1">
    <source>
        <dbReference type="SAM" id="MobiDB-lite"/>
    </source>
</evidence>
<name>A0ABQ2XCR4_9BURK</name>
<sequence>MSNVSESVISEVLTRVFQTLWRTACRHHLLAWLALLAPWIILRQFGIVILGLALMVLHFWWLRKRLVKNWRSWANADFPELEDSMQLLVQSEVQAQAPQQNGQANQRTQNAALAALQAQRVLKRLPQVLHPVACRHFIQRHLSFSRLCLACSWIAAALLFFLPMLMPSLLAMNQSMPAAASVKPANKLDLNASLTMHVVPPAYTGLVSFDSAPKELQVPENSLVTWCIQTDQNFEKLPTLSLSHGQEIRFTKTQSPLDQDKVKDRAKDKIKLCASWQASETVFWHWSGDAGKSRTVLKVLLDQAPQIDIEQPSELLQILAAETRQVKIALRIADDYKINQATMHMTLARGSGENIRFSDRELPIPQGKNPQIRQWDKTWTLTELGMEPGDELYFFVRATDNADKNPHITRSATYTLRLPAPEAQAEETSALPMLAKPESLRSQRQIIIDTEQLLADIKANPKMNPNLIRSRSETIAGDQGTLRRRYGKFLGEESSLFGDDEHAEGHSADDGHDHGDAAPQNLAAQYGHAHDQEENATLFDEATKKILRRALVAMWDAEKALRAISPATALAPENMALEAIKQLQQADRIYLHKAAFTPPAIKEDKRLTGDVLDLKNTQKQQDAAQQIVPEEIQNLLRALQSENALPALWTTTARAWFAAHLTKEEQRLAAQAAILDVENGCAPCRPVLAGWIRQAIPQAELILQGRAEFQAIRESGFEQAWKKIKPSSSSSKPEVQR</sequence>
<keyword evidence="2" id="KW-0472">Membrane</keyword>
<dbReference type="EMBL" id="BMYT01000002">
    <property type="protein sequence ID" value="GGX10071.1"/>
    <property type="molecule type" value="Genomic_DNA"/>
</dbReference>
<dbReference type="Proteomes" id="UP000620127">
    <property type="component" value="Unassembled WGS sequence"/>
</dbReference>
<proteinExistence type="predicted"/>
<dbReference type="RefSeq" id="WP_189345471.1">
    <property type="nucleotide sequence ID" value="NZ_BMYT01000002.1"/>
</dbReference>
<keyword evidence="2" id="KW-1133">Transmembrane helix</keyword>
<evidence type="ECO:0008006" key="5">
    <source>
        <dbReference type="Google" id="ProtNLM"/>
    </source>
</evidence>
<feature type="compositionally biased region" description="Basic and acidic residues" evidence="1">
    <location>
        <begin position="499"/>
        <end position="516"/>
    </location>
</feature>
<feature type="transmembrane region" description="Helical" evidence="2">
    <location>
        <begin position="147"/>
        <end position="166"/>
    </location>
</feature>
<feature type="transmembrane region" description="Helical" evidence="2">
    <location>
        <begin position="29"/>
        <end position="62"/>
    </location>
</feature>
<evidence type="ECO:0000313" key="3">
    <source>
        <dbReference type="EMBL" id="GGX10071.1"/>
    </source>
</evidence>
<keyword evidence="4" id="KW-1185">Reference proteome</keyword>
<comment type="caution">
    <text evidence="3">The sequence shown here is derived from an EMBL/GenBank/DDBJ whole genome shotgun (WGS) entry which is preliminary data.</text>
</comment>